<dbReference type="InterPro" id="IPR001240">
    <property type="entry name" value="PRAI_dom"/>
</dbReference>
<keyword evidence="8 9" id="KW-0413">Isomerase</keyword>
<name>A0ABX0TPJ6_9SPHN</name>
<comment type="catalytic activity">
    <reaction evidence="1 9">
        <text>N-(5-phospho-beta-D-ribosyl)anthranilate = 1-(2-carboxyphenylamino)-1-deoxy-D-ribulose 5-phosphate</text>
        <dbReference type="Rhea" id="RHEA:21540"/>
        <dbReference type="ChEBI" id="CHEBI:18277"/>
        <dbReference type="ChEBI" id="CHEBI:58613"/>
        <dbReference type="EC" id="5.3.1.24"/>
    </reaction>
</comment>
<dbReference type="Gene3D" id="3.20.20.70">
    <property type="entry name" value="Aldolase class I"/>
    <property type="match status" value="1"/>
</dbReference>
<comment type="similarity">
    <text evidence="9">Belongs to the TrpF family.</text>
</comment>
<keyword evidence="6 9" id="KW-0822">Tryptophan biosynthesis</keyword>
<protein>
    <recommendedName>
        <fullName evidence="4 9">N-(5'-phosphoribosyl)anthranilate isomerase</fullName>
        <shortName evidence="9">PRAI</shortName>
        <ecNumber evidence="3 9">5.3.1.24</ecNumber>
    </recommendedName>
</protein>
<dbReference type="PANTHER" id="PTHR42894">
    <property type="entry name" value="N-(5'-PHOSPHORIBOSYL)ANTHRANILATE ISOMERASE"/>
    <property type="match status" value="1"/>
</dbReference>
<keyword evidence="7 9" id="KW-0057">Aromatic amino acid biosynthesis</keyword>
<evidence type="ECO:0000259" key="10">
    <source>
        <dbReference type="Pfam" id="PF00697"/>
    </source>
</evidence>
<dbReference type="Pfam" id="PF00697">
    <property type="entry name" value="PRAI"/>
    <property type="match status" value="1"/>
</dbReference>
<dbReference type="RefSeq" id="WP_167072323.1">
    <property type="nucleotide sequence ID" value="NZ_JAAOZC010000002.1"/>
</dbReference>
<keyword evidence="12" id="KW-1185">Reference proteome</keyword>
<evidence type="ECO:0000313" key="12">
    <source>
        <dbReference type="Proteomes" id="UP000727456"/>
    </source>
</evidence>
<dbReference type="SUPFAM" id="SSF51366">
    <property type="entry name" value="Ribulose-phoshate binding barrel"/>
    <property type="match status" value="1"/>
</dbReference>
<dbReference type="InterPro" id="IPR013785">
    <property type="entry name" value="Aldolase_TIM"/>
</dbReference>
<reference evidence="11 12" key="1">
    <citation type="submission" date="2020-03" db="EMBL/GenBank/DDBJ databases">
        <title>Genomic Encyclopedia of Type Strains, Phase III (KMG-III): the genomes of soil and plant-associated and newly described type strains.</title>
        <authorList>
            <person name="Whitman W."/>
        </authorList>
    </citation>
    <scope>NUCLEOTIDE SEQUENCE [LARGE SCALE GENOMIC DNA]</scope>
    <source>
        <strain evidence="11 12">CECT 8804</strain>
    </source>
</reference>
<dbReference type="GO" id="GO:0004640">
    <property type="term" value="F:phosphoribosylanthranilate isomerase activity"/>
    <property type="evidence" value="ECO:0007669"/>
    <property type="project" value="UniProtKB-EC"/>
</dbReference>
<dbReference type="InterPro" id="IPR044643">
    <property type="entry name" value="TrpF_fam"/>
</dbReference>
<accession>A0ABX0TPJ6</accession>
<evidence type="ECO:0000256" key="6">
    <source>
        <dbReference type="ARBA" id="ARBA00022822"/>
    </source>
</evidence>
<feature type="domain" description="N-(5'phosphoribosyl) anthranilate isomerase (PRAI)" evidence="10">
    <location>
        <begin position="6"/>
        <end position="207"/>
    </location>
</feature>
<dbReference type="PANTHER" id="PTHR42894:SF1">
    <property type="entry name" value="N-(5'-PHOSPHORIBOSYL)ANTHRANILATE ISOMERASE"/>
    <property type="match status" value="1"/>
</dbReference>
<comment type="pathway">
    <text evidence="2 9">Amino-acid biosynthesis; L-tryptophan biosynthesis; L-tryptophan from chorismate: step 3/5.</text>
</comment>
<keyword evidence="5 9" id="KW-0028">Amino-acid biosynthesis</keyword>
<dbReference type="Proteomes" id="UP000727456">
    <property type="component" value="Unassembled WGS sequence"/>
</dbReference>
<evidence type="ECO:0000256" key="5">
    <source>
        <dbReference type="ARBA" id="ARBA00022605"/>
    </source>
</evidence>
<dbReference type="EC" id="5.3.1.24" evidence="3 9"/>
<evidence type="ECO:0000256" key="4">
    <source>
        <dbReference type="ARBA" id="ARBA00022272"/>
    </source>
</evidence>
<evidence type="ECO:0000256" key="9">
    <source>
        <dbReference type="HAMAP-Rule" id="MF_00135"/>
    </source>
</evidence>
<evidence type="ECO:0000313" key="11">
    <source>
        <dbReference type="EMBL" id="NIJ07462.1"/>
    </source>
</evidence>
<evidence type="ECO:0000256" key="2">
    <source>
        <dbReference type="ARBA" id="ARBA00004664"/>
    </source>
</evidence>
<evidence type="ECO:0000256" key="7">
    <source>
        <dbReference type="ARBA" id="ARBA00023141"/>
    </source>
</evidence>
<comment type="caution">
    <text evidence="11">The sequence shown here is derived from an EMBL/GenBank/DDBJ whole genome shotgun (WGS) entry which is preliminary data.</text>
</comment>
<dbReference type="EMBL" id="JAAOZC010000002">
    <property type="protein sequence ID" value="NIJ07462.1"/>
    <property type="molecule type" value="Genomic_DNA"/>
</dbReference>
<proteinExistence type="inferred from homology"/>
<sequence length="211" mass="21718">MPVRTKICGVTTNAAMDAAIAGGAAWIGFVFCAPSPRNIDSQAAAALIARAPNHVGKVGVFVDAEDGAIAAAVAAGLTAIQLHGKESPEQAASLGRRYGIEVWKAAPVRTRDDLALVTRYRGAADRILYDAKAPADAVIPGGQGLRFDWRLLEGFDHPLPWLLSGGLDAGNLREAIGITGAPAVDVSSGVESAPGIKDVDKIAAFLKAAAQ</sequence>
<dbReference type="HAMAP" id="MF_00135">
    <property type="entry name" value="PRAI"/>
    <property type="match status" value="1"/>
</dbReference>
<organism evidence="11 12">
    <name type="scientific">Sphingomonas vulcanisoli</name>
    <dbReference type="NCBI Taxonomy" id="1658060"/>
    <lineage>
        <taxon>Bacteria</taxon>
        <taxon>Pseudomonadati</taxon>
        <taxon>Pseudomonadota</taxon>
        <taxon>Alphaproteobacteria</taxon>
        <taxon>Sphingomonadales</taxon>
        <taxon>Sphingomonadaceae</taxon>
        <taxon>Sphingomonas</taxon>
    </lineage>
</organism>
<evidence type="ECO:0000256" key="1">
    <source>
        <dbReference type="ARBA" id="ARBA00001164"/>
    </source>
</evidence>
<dbReference type="InterPro" id="IPR011060">
    <property type="entry name" value="RibuloseP-bd_barrel"/>
</dbReference>
<dbReference type="CDD" id="cd00405">
    <property type="entry name" value="PRAI"/>
    <property type="match status" value="1"/>
</dbReference>
<evidence type="ECO:0000256" key="3">
    <source>
        <dbReference type="ARBA" id="ARBA00012572"/>
    </source>
</evidence>
<evidence type="ECO:0000256" key="8">
    <source>
        <dbReference type="ARBA" id="ARBA00023235"/>
    </source>
</evidence>
<gene>
    <name evidence="9" type="primary">trpF</name>
    <name evidence="11" type="ORF">FHS31_001058</name>
</gene>
<dbReference type="NCBIfam" id="NF002295">
    <property type="entry name" value="PRK01222.1-1"/>
    <property type="match status" value="1"/>
</dbReference>